<dbReference type="PANTHER" id="PTHR23526:SF2">
    <property type="entry name" value="MAJOR FACILITATOR SUPERFAMILY (MFS) PROFILE DOMAIN-CONTAINING PROTEIN"/>
    <property type="match status" value="1"/>
</dbReference>
<keyword evidence="2" id="KW-0812">Transmembrane</keyword>
<evidence type="ECO:0000256" key="1">
    <source>
        <dbReference type="ARBA" id="ARBA00004651"/>
    </source>
</evidence>
<dbReference type="GO" id="GO:0005886">
    <property type="term" value="C:plasma membrane"/>
    <property type="evidence" value="ECO:0007669"/>
    <property type="project" value="UniProtKB-SubCell"/>
</dbReference>
<evidence type="ECO:0000313" key="4">
    <source>
        <dbReference type="Proteomes" id="UP000774750"/>
    </source>
</evidence>
<evidence type="ECO:0000313" key="3">
    <source>
        <dbReference type="EMBL" id="MBM6920689.1"/>
    </source>
</evidence>
<dbReference type="RefSeq" id="WP_204445842.1">
    <property type="nucleotide sequence ID" value="NZ_JACJKY010000007.1"/>
</dbReference>
<keyword evidence="2" id="KW-1133">Transmembrane helix</keyword>
<feature type="transmembrane region" description="Helical" evidence="2">
    <location>
        <begin position="156"/>
        <end position="176"/>
    </location>
</feature>
<feature type="transmembrane region" description="Helical" evidence="2">
    <location>
        <begin position="37"/>
        <end position="57"/>
    </location>
</feature>
<feature type="transmembrane region" description="Helical" evidence="2">
    <location>
        <begin position="63"/>
        <end position="81"/>
    </location>
</feature>
<organism evidence="3 4">
    <name type="scientific">Merdimmobilis hominis</name>
    <dbReference type="NCBI Taxonomy" id="2897707"/>
    <lineage>
        <taxon>Bacteria</taxon>
        <taxon>Bacillati</taxon>
        <taxon>Bacillota</taxon>
        <taxon>Clostridia</taxon>
        <taxon>Eubacteriales</taxon>
        <taxon>Oscillospiraceae</taxon>
        <taxon>Merdimmobilis</taxon>
    </lineage>
</organism>
<feature type="transmembrane region" description="Helical" evidence="2">
    <location>
        <begin position="299"/>
        <end position="318"/>
    </location>
</feature>
<dbReference type="PANTHER" id="PTHR23526">
    <property type="entry name" value="INTEGRAL MEMBRANE TRANSPORT PROTEIN-RELATED"/>
    <property type="match status" value="1"/>
</dbReference>
<dbReference type="Gene3D" id="1.20.1250.20">
    <property type="entry name" value="MFS general substrate transporter like domains"/>
    <property type="match status" value="1"/>
</dbReference>
<dbReference type="EMBL" id="JACJKY010000007">
    <property type="protein sequence ID" value="MBM6920689.1"/>
    <property type="molecule type" value="Genomic_DNA"/>
</dbReference>
<feature type="transmembrane region" description="Helical" evidence="2">
    <location>
        <begin position="93"/>
        <end position="112"/>
    </location>
</feature>
<comment type="caution">
    <text evidence="3">The sequence shown here is derived from an EMBL/GenBank/DDBJ whole genome shotgun (WGS) entry which is preliminary data.</text>
</comment>
<dbReference type="SUPFAM" id="SSF103473">
    <property type="entry name" value="MFS general substrate transporter"/>
    <property type="match status" value="1"/>
</dbReference>
<dbReference type="GO" id="GO:0022857">
    <property type="term" value="F:transmembrane transporter activity"/>
    <property type="evidence" value="ECO:0007669"/>
    <property type="project" value="InterPro"/>
</dbReference>
<feature type="transmembrane region" description="Helical" evidence="2">
    <location>
        <begin position="247"/>
        <end position="265"/>
    </location>
</feature>
<keyword evidence="4" id="KW-1185">Reference proteome</keyword>
<name>A0A938X8Q0_9FIRM</name>
<protein>
    <submittedName>
        <fullName evidence="3">MFS transporter</fullName>
    </submittedName>
</protein>
<proteinExistence type="predicted"/>
<reference evidence="3" key="1">
    <citation type="submission" date="2020-08" db="EMBL/GenBank/DDBJ databases">
        <authorList>
            <person name="Cejkova D."/>
            <person name="Kubasova T."/>
            <person name="Jahodarova E."/>
            <person name="Rychlik I."/>
        </authorList>
    </citation>
    <scope>NUCLEOTIDE SEQUENCE</scope>
    <source>
        <strain evidence="3">An559</strain>
    </source>
</reference>
<dbReference type="AlphaFoldDB" id="A0A938X8Q0"/>
<evidence type="ECO:0000256" key="2">
    <source>
        <dbReference type="SAM" id="Phobius"/>
    </source>
</evidence>
<dbReference type="Pfam" id="PF07690">
    <property type="entry name" value="MFS_1"/>
    <property type="match status" value="1"/>
</dbReference>
<dbReference type="InterPro" id="IPR052528">
    <property type="entry name" value="Sugar_transport-like"/>
</dbReference>
<comment type="subcellular location">
    <subcellularLocation>
        <location evidence="1">Cell membrane</location>
        <topology evidence="1">Multi-pass membrane protein</topology>
    </subcellularLocation>
</comment>
<feature type="transmembrane region" description="Helical" evidence="2">
    <location>
        <begin position="391"/>
        <end position="411"/>
    </location>
</feature>
<feature type="transmembrane region" description="Helical" evidence="2">
    <location>
        <begin position="188"/>
        <end position="209"/>
    </location>
</feature>
<dbReference type="InterPro" id="IPR011701">
    <property type="entry name" value="MFS"/>
</dbReference>
<gene>
    <name evidence="3" type="ORF">H6A12_05915</name>
</gene>
<feature type="transmembrane region" description="Helical" evidence="2">
    <location>
        <begin position="118"/>
        <end position="135"/>
    </location>
</feature>
<sequence>MSNLFLAVKRMVQAVGMSIGADRISKEFKQFTLMHEIYILATVVTPTFVNTLLMRIAGNQSIALQYNMVHYVFIALSMLIAAKMLHHVRRKTVIVVGIVLSMTVYGIVLFFMDTVDSLYALVAAVHGVATGLYWITYSDALLQYSTDDNRDAAINFVGIFSGFISLVLPLISGFLIGAMSEATGNSYAGYYVLFGICGLMAFLAAWLALRLVPEEVDHKKTQFLYVVKLTYTKKVWFFSLHMDFFRGLRDGAFSFFLNVLLFSIISSEVLVGVNTFMAGAVSMLSCGVAARIARPNNRLKLMTASVTALFAVTAVLFLKLNPFTVLLLSAVSSFAGVFINNPVTTTLYTVFDHFPESAAYKREVLSISECYKDLGRIVGICLIMVMPSGNFWSIVSLCVLVLTQFLTVLFAKLTLRAVERHKTT</sequence>
<keyword evidence="2" id="KW-0472">Membrane</keyword>
<dbReference type="InterPro" id="IPR036259">
    <property type="entry name" value="MFS_trans_sf"/>
</dbReference>
<accession>A0A938X8Q0</accession>
<dbReference type="Proteomes" id="UP000774750">
    <property type="component" value="Unassembled WGS sequence"/>
</dbReference>
<reference evidence="3" key="2">
    <citation type="journal article" date="2021" name="Sci. Rep.">
        <title>The distribution of antibiotic resistance genes in chicken gut microbiota commensals.</title>
        <authorList>
            <person name="Juricova H."/>
            <person name="Matiasovicova J."/>
            <person name="Kubasova T."/>
            <person name="Cejkova D."/>
            <person name="Rychlik I."/>
        </authorList>
    </citation>
    <scope>NUCLEOTIDE SEQUENCE</scope>
    <source>
        <strain evidence="3">An559</strain>
    </source>
</reference>